<protein>
    <submittedName>
        <fullName evidence="1">Uncharacterized protein</fullName>
    </submittedName>
</protein>
<comment type="caution">
    <text evidence="1">The sequence shown here is derived from an EMBL/GenBank/DDBJ whole genome shotgun (WGS) entry which is preliminary data.</text>
</comment>
<keyword evidence="2" id="KW-1185">Reference proteome</keyword>
<organism evidence="1 2">
    <name type="scientific">Meloidogyne enterolobii</name>
    <name type="common">Root-knot nematode worm</name>
    <name type="synonym">Meloidogyne mayaguensis</name>
    <dbReference type="NCBI Taxonomy" id="390850"/>
    <lineage>
        <taxon>Eukaryota</taxon>
        <taxon>Metazoa</taxon>
        <taxon>Ecdysozoa</taxon>
        <taxon>Nematoda</taxon>
        <taxon>Chromadorea</taxon>
        <taxon>Rhabditida</taxon>
        <taxon>Tylenchina</taxon>
        <taxon>Tylenchomorpha</taxon>
        <taxon>Tylenchoidea</taxon>
        <taxon>Meloidogynidae</taxon>
        <taxon>Meloidogyninae</taxon>
        <taxon>Meloidogyne</taxon>
    </lineage>
</organism>
<accession>A0ACB1ATT0</accession>
<evidence type="ECO:0000313" key="1">
    <source>
        <dbReference type="EMBL" id="CAK5099388.1"/>
    </source>
</evidence>
<gene>
    <name evidence="1" type="ORF">MENTE1834_LOCUS41829</name>
</gene>
<sequence>MFLLDVCLMFLDVFRCLFDVFDVFECLFDVCSMFLDVSFPPFVFRMFFKCF</sequence>
<name>A0ACB1ATT0_MELEN</name>
<evidence type="ECO:0000313" key="2">
    <source>
        <dbReference type="Proteomes" id="UP001497535"/>
    </source>
</evidence>
<dbReference type="Proteomes" id="UP001497535">
    <property type="component" value="Unassembled WGS sequence"/>
</dbReference>
<reference evidence="1" key="1">
    <citation type="submission" date="2023-11" db="EMBL/GenBank/DDBJ databases">
        <authorList>
            <person name="Poullet M."/>
        </authorList>
    </citation>
    <scope>NUCLEOTIDE SEQUENCE</scope>
    <source>
        <strain evidence="1">E1834</strain>
    </source>
</reference>
<proteinExistence type="predicted"/>
<dbReference type="EMBL" id="CAVMJV010000105">
    <property type="protein sequence ID" value="CAK5099388.1"/>
    <property type="molecule type" value="Genomic_DNA"/>
</dbReference>